<feature type="domain" description="WSC" evidence="2">
    <location>
        <begin position="1"/>
        <end position="94"/>
    </location>
</feature>
<dbReference type="InterPro" id="IPR051589">
    <property type="entry name" value="Sialate-O-sulfotransferase"/>
</dbReference>
<accession>A0ABM8W6W5</accession>
<dbReference type="Pfam" id="PF01822">
    <property type="entry name" value="WSC"/>
    <property type="match status" value="2"/>
</dbReference>
<dbReference type="PANTHER" id="PTHR45964:SF5">
    <property type="entry name" value="WSCD FAMILY MEMBER CG9164"/>
    <property type="match status" value="1"/>
</dbReference>
<dbReference type="PROSITE" id="PS51212">
    <property type="entry name" value="WSC"/>
    <property type="match status" value="2"/>
</dbReference>
<dbReference type="PANTHER" id="PTHR45964">
    <property type="entry name" value="WSCD FAMILY MEMBER CG9164"/>
    <property type="match status" value="1"/>
</dbReference>
<dbReference type="Proteomes" id="UP000789901">
    <property type="component" value="Unassembled WGS sequence"/>
</dbReference>
<evidence type="ECO:0000256" key="1">
    <source>
        <dbReference type="ARBA" id="ARBA00022737"/>
    </source>
</evidence>
<organism evidence="3 4">
    <name type="scientific">Gigaspora margarita</name>
    <dbReference type="NCBI Taxonomy" id="4874"/>
    <lineage>
        <taxon>Eukaryota</taxon>
        <taxon>Fungi</taxon>
        <taxon>Fungi incertae sedis</taxon>
        <taxon>Mucoromycota</taxon>
        <taxon>Glomeromycotina</taxon>
        <taxon>Glomeromycetes</taxon>
        <taxon>Diversisporales</taxon>
        <taxon>Gigasporaceae</taxon>
        <taxon>Gigaspora</taxon>
    </lineage>
</organism>
<dbReference type="SMART" id="SM00321">
    <property type="entry name" value="WSC"/>
    <property type="match status" value="2"/>
</dbReference>
<reference evidence="3 4" key="1">
    <citation type="submission" date="2021-06" db="EMBL/GenBank/DDBJ databases">
        <authorList>
            <person name="Kallberg Y."/>
            <person name="Tangrot J."/>
            <person name="Rosling A."/>
        </authorList>
    </citation>
    <scope>NUCLEOTIDE SEQUENCE [LARGE SCALE GENOMIC DNA]</scope>
    <source>
        <strain evidence="3 4">120-4 pot B 10/14</strain>
    </source>
</reference>
<feature type="domain" description="WSC" evidence="2">
    <location>
        <begin position="95"/>
        <end position="191"/>
    </location>
</feature>
<comment type="caution">
    <text evidence="3">The sequence shown here is derived from an EMBL/GenBank/DDBJ whole genome shotgun (WGS) entry which is preliminary data.</text>
</comment>
<keyword evidence="4" id="KW-1185">Reference proteome</keyword>
<dbReference type="EMBL" id="CAJVQB010001571">
    <property type="protein sequence ID" value="CAG8541222.1"/>
    <property type="molecule type" value="Genomic_DNA"/>
</dbReference>
<evidence type="ECO:0000313" key="4">
    <source>
        <dbReference type="Proteomes" id="UP000789901"/>
    </source>
</evidence>
<protein>
    <submittedName>
        <fullName evidence="3">15767_t:CDS:1</fullName>
    </submittedName>
</protein>
<proteinExistence type="predicted"/>
<keyword evidence="1" id="KW-0677">Repeat</keyword>
<evidence type="ECO:0000313" key="3">
    <source>
        <dbReference type="EMBL" id="CAG8541222.1"/>
    </source>
</evidence>
<name>A0ABM8W6W5_GIGMA</name>
<gene>
    <name evidence="3" type="ORF">GMARGA_LOCUS4091</name>
</gene>
<sequence length="195" mass="21897">MTNDECGKDPRDSYNPFRIYRNNQNLMDPLVCVDHCADLVFDYAALKGDACLCGNSTFDDYYTQFFDNDSFCNTTCTSDQNFNCGGIAAYRIYRTIHQYHCLWNNGKNHTEKFNMVENKTSMTVEYCMDICKNSGYGCVGLEDGAQCFCGDISICHKGPYTINKLQCSSSCANNSSQICSGPWALSVYKVNPGEN</sequence>
<evidence type="ECO:0000259" key="2">
    <source>
        <dbReference type="PROSITE" id="PS51212"/>
    </source>
</evidence>
<dbReference type="InterPro" id="IPR002889">
    <property type="entry name" value="WSC_carb-bd"/>
</dbReference>